<evidence type="ECO:0000313" key="2">
    <source>
        <dbReference type="Proteomes" id="UP000295444"/>
    </source>
</evidence>
<dbReference type="OrthoDB" id="3359450at2"/>
<protein>
    <submittedName>
        <fullName evidence="1">Holliday junction resolvasome RuvABC endonuclease subunit</fullName>
    </submittedName>
</protein>
<reference evidence="1 2" key="1">
    <citation type="submission" date="2019-03" db="EMBL/GenBank/DDBJ databases">
        <title>Genomic Encyclopedia of Type Strains, Phase IV (KMG-IV): sequencing the most valuable type-strain genomes for metagenomic binning, comparative biology and taxonomic classification.</title>
        <authorList>
            <person name="Goeker M."/>
        </authorList>
    </citation>
    <scope>NUCLEOTIDE SEQUENCE [LARGE SCALE GENOMIC DNA]</scope>
    <source>
        <strain evidence="1 2">DSM 45361</strain>
    </source>
</reference>
<dbReference type="Proteomes" id="UP000295444">
    <property type="component" value="Unassembled WGS sequence"/>
</dbReference>
<keyword evidence="1" id="KW-0378">Hydrolase</keyword>
<keyword evidence="1" id="KW-0255">Endonuclease</keyword>
<dbReference type="AlphaFoldDB" id="A0A4R6SGX8"/>
<comment type="caution">
    <text evidence="1">The sequence shown here is derived from an EMBL/GenBank/DDBJ whole genome shotgun (WGS) entry which is preliminary data.</text>
</comment>
<dbReference type="Gene3D" id="3.30.420.10">
    <property type="entry name" value="Ribonuclease H-like superfamily/Ribonuclease H"/>
    <property type="match status" value="1"/>
</dbReference>
<evidence type="ECO:0000313" key="1">
    <source>
        <dbReference type="EMBL" id="TDQ01282.1"/>
    </source>
</evidence>
<proteinExistence type="predicted"/>
<name>A0A4R6SGX8_LABRH</name>
<keyword evidence="2" id="KW-1185">Reference proteome</keyword>
<dbReference type="EMBL" id="SNXZ01000002">
    <property type="protein sequence ID" value="TDQ01282.1"/>
    <property type="molecule type" value="Genomic_DNA"/>
</dbReference>
<organism evidence="1 2">
    <name type="scientific">Labedaea rhizosphaerae</name>
    <dbReference type="NCBI Taxonomy" id="598644"/>
    <lineage>
        <taxon>Bacteria</taxon>
        <taxon>Bacillati</taxon>
        <taxon>Actinomycetota</taxon>
        <taxon>Actinomycetes</taxon>
        <taxon>Pseudonocardiales</taxon>
        <taxon>Pseudonocardiaceae</taxon>
        <taxon>Labedaea</taxon>
    </lineage>
</organism>
<gene>
    <name evidence="1" type="ORF">EV186_1021150</name>
</gene>
<dbReference type="SUPFAM" id="SSF53098">
    <property type="entry name" value="Ribonuclease H-like"/>
    <property type="match status" value="1"/>
</dbReference>
<dbReference type="RefSeq" id="WP_133849882.1">
    <property type="nucleotide sequence ID" value="NZ_SNXZ01000002.1"/>
</dbReference>
<dbReference type="InterPro" id="IPR036397">
    <property type="entry name" value="RNaseH_sf"/>
</dbReference>
<keyword evidence="1" id="KW-0540">Nuclease</keyword>
<dbReference type="GO" id="GO:0004519">
    <property type="term" value="F:endonuclease activity"/>
    <property type="evidence" value="ECO:0007669"/>
    <property type="project" value="UniProtKB-KW"/>
</dbReference>
<sequence>MTTTVIGIDPSLRRTGLARVTIPAERDPIAETRVRPSTGTRQATLTDRAARLAGITGYVLDYALPCHLAVIEGPSLGSGGVGSAWDRAGLWWRIVARLLGHDAPVAVVPPQTRAKWATGSGRADKETVRQAIARLWQPYWQPQHATDDNEADALVLASMGAHWLGLLPMAGPDPAALAGAAWPDREGIAA</sequence>
<accession>A0A4R6SGX8</accession>
<dbReference type="GO" id="GO:0003676">
    <property type="term" value="F:nucleic acid binding"/>
    <property type="evidence" value="ECO:0007669"/>
    <property type="project" value="InterPro"/>
</dbReference>
<dbReference type="InterPro" id="IPR012337">
    <property type="entry name" value="RNaseH-like_sf"/>
</dbReference>